<evidence type="ECO:0000313" key="2">
    <source>
        <dbReference type="WBParaSite" id="ALUE_0001401901-mRNA-1"/>
    </source>
</evidence>
<dbReference type="WBParaSite" id="ALUE_0001401901-mRNA-1">
    <property type="protein sequence ID" value="ALUE_0001401901-mRNA-1"/>
    <property type="gene ID" value="ALUE_0001401901"/>
</dbReference>
<name>A0A0M3I9A5_ASCLU</name>
<evidence type="ECO:0000313" key="1">
    <source>
        <dbReference type="Proteomes" id="UP000036681"/>
    </source>
</evidence>
<accession>A0A0M3I9A5</accession>
<reference evidence="2" key="1">
    <citation type="submission" date="2017-02" db="UniProtKB">
        <authorList>
            <consortium name="WormBaseParasite"/>
        </authorList>
    </citation>
    <scope>IDENTIFICATION</scope>
</reference>
<keyword evidence="1" id="KW-1185">Reference proteome</keyword>
<sequence>MESESTSSIIRMADILQPIPDNTIRLSEQKHEIFFRKADPPRNNYAKGTVLFVHGQSYSSATWLENSTMQVNSIDFLVINFFPSTK</sequence>
<dbReference type="Proteomes" id="UP000036681">
    <property type="component" value="Unplaced"/>
</dbReference>
<proteinExistence type="predicted"/>
<organism evidence="1 2">
    <name type="scientific">Ascaris lumbricoides</name>
    <name type="common">Giant roundworm</name>
    <dbReference type="NCBI Taxonomy" id="6252"/>
    <lineage>
        <taxon>Eukaryota</taxon>
        <taxon>Metazoa</taxon>
        <taxon>Ecdysozoa</taxon>
        <taxon>Nematoda</taxon>
        <taxon>Chromadorea</taxon>
        <taxon>Rhabditida</taxon>
        <taxon>Spirurina</taxon>
        <taxon>Ascaridomorpha</taxon>
        <taxon>Ascaridoidea</taxon>
        <taxon>Ascarididae</taxon>
        <taxon>Ascaris</taxon>
    </lineage>
</organism>
<protein>
    <submittedName>
        <fullName evidence="2">Hydrolase_4 domain-containing protein</fullName>
    </submittedName>
</protein>
<dbReference type="AlphaFoldDB" id="A0A0M3I9A5"/>